<dbReference type="Proteomes" id="UP000572817">
    <property type="component" value="Unassembled WGS sequence"/>
</dbReference>
<organism evidence="1 2">
    <name type="scientific">Botryosphaeria dothidea</name>
    <dbReference type="NCBI Taxonomy" id="55169"/>
    <lineage>
        <taxon>Eukaryota</taxon>
        <taxon>Fungi</taxon>
        <taxon>Dikarya</taxon>
        <taxon>Ascomycota</taxon>
        <taxon>Pezizomycotina</taxon>
        <taxon>Dothideomycetes</taxon>
        <taxon>Dothideomycetes incertae sedis</taxon>
        <taxon>Botryosphaeriales</taxon>
        <taxon>Botryosphaeriaceae</taxon>
        <taxon>Botryosphaeria</taxon>
    </lineage>
</organism>
<dbReference type="AlphaFoldDB" id="A0A8H4IJ49"/>
<evidence type="ECO:0000313" key="1">
    <source>
        <dbReference type="EMBL" id="KAF4302121.1"/>
    </source>
</evidence>
<keyword evidence="2" id="KW-1185">Reference proteome</keyword>
<accession>A0A8H4IJ49</accession>
<dbReference type="EMBL" id="WWBZ02000073">
    <property type="protein sequence ID" value="KAF4302121.1"/>
    <property type="molecule type" value="Genomic_DNA"/>
</dbReference>
<reference evidence="1" key="1">
    <citation type="submission" date="2020-04" db="EMBL/GenBank/DDBJ databases">
        <title>Genome Assembly and Annotation of Botryosphaeria dothidea sdau 11-99, a Latent Pathogen of Apple Fruit Ring Rot in China.</title>
        <authorList>
            <person name="Yu C."/>
            <person name="Diao Y."/>
            <person name="Lu Q."/>
            <person name="Zhao J."/>
            <person name="Cui S."/>
            <person name="Peng C."/>
            <person name="He B."/>
            <person name="Liu H."/>
        </authorList>
    </citation>
    <scope>NUCLEOTIDE SEQUENCE [LARGE SCALE GENOMIC DNA]</scope>
    <source>
        <strain evidence="1">Sdau11-99</strain>
    </source>
</reference>
<protein>
    <submittedName>
        <fullName evidence="1">Uncharacterized protein</fullName>
    </submittedName>
</protein>
<name>A0A8H4IJ49_9PEZI</name>
<dbReference type="OrthoDB" id="9986861at2759"/>
<proteinExistence type="predicted"/>
<comment type="caution">
    <text evidence="1">The sequence shown here is derived from an EMBL/GenBank/DDBJ whole genome shotgun (WGS) entry which is preliminary data.</text>
</comment>
<sequence>MSSATTSVLTIGLSLDWFDVNYAKKPGIDTNAVRTRVERGFNDLKKVPGLVSDAYYIVPGKEGVFNEIVSKLREGHSSKPWDGVILGFGLRGDDAFTPLFEELVNLVKENYPMSKFLFTGPRCYPCCPCSKGLPAFASFFVGAWSFGMWMRCTPAEEVAWLFNGWIEAANRMAWSAGKSHLK</sequence>
<gene>
    <name evidence="1" type="ORF">GTA08_BOTSDO10082</name>
</gene>
<evidence type="ECO:0000313" key="2">
    <source>
        <dbReference type="Proteomes" id="UP000572817"/>
    </source>
</evidence>